<evidence type="ECO:0000256" key="2">
    <source>
        <dbReference type="SAM" id="Phobius"/>
    </source>
</evidence>
<feature type="compositionally biased region" description="Basic and acidic residues" evidence="1">
    <location>
        <begin position="1"/>
        <end position="18"/>
    </location>
</feature>
<dbReference type="RefSeq" id="XP_016584608.1">
    <property type="nucleotide sequence ID" value="XM_016730608.1"/>
</dbReference>
<evidence type="ECO:0008006" key="5">
    <source>
        <dbReference type="Google" id="ProtNLM"/>
    </source>
</evidence>
<sequence>MSEEKMTLSVSRDPDPRGRGRSGSVGSLCLSRIVFFLLAAFPLFAFAWSFCVDSDGEFVVCLAGRHKIVPGSREDGSEDDGSEDDGSEDEKGTKGK</sequence>
<keyword evidence="2" id="KW-1133">Transmembrane helix</keyword>
<keyword evidence="2" id="KW-0812">Transmembrane</keyword>
<reference evidence="3 4" key="2">
    <citation type="journal article" date="2015" name="Eukaryot. Cell">
        <title>Asexual propagation of a virulent clone complex in a human and feline outbreak of sporotrichosis.</title>
        <authorList>
            <person name="Teixeira Mde M."/>
            <person name="Rodrigues A.M."/>
            <person name="Tsui C.K."/>
            <person name="de Almeida L.G."/>
            <person name="Van Diepeningen A.D."/>
            <person name="van den Ende B.G."/>
            <person name="Fernandes G.F."/>
            <person name="Kano R."/>
            <person name="Hamelin R.C."/>
            <person name="Lopes-Bezerra L.M."/>
            <person name="Vasconcelos A.T."/>
            <person name="de Hoog S."/>
            <person name="de Camargo Z.P."/>
            <person name="Felipe M.S."/>
        </authorList>
    </citation>
    <scope>NUCLEOTIDE SEQUENCE [LARGE SCALE GENOMIC DNA]</scope>
    <source>
        <strain evidence="3 4">1099-18</strain>
    </source>
</reference>
<name>A0A0F2LWV5_SPOSC</name>
<gene>
    <name evidence="3" type="ORF">SPSK_03774</name>
</gene>
<comment type="caution">
    <text evidence="3">The sequence shown here is derived from an EMBL/GenBank/DDBJ whole genome shotgun (WGS) entry which is preliminary data.</text>
</comment>
<dbReference type="AlphaFoldDB" id="A0A0F2LWV5"/>
<dbReference type="EMBL" id="AXCR01000010">
    <property type="protein sequence ID" value="KJR81932.1"/>
    <property type="molecule type" value="Genomic_DNA"/>
</dbReference>
<dbReference type="KEGG" id="ssck:SPSK_03774"/>
<dbReference type="GeneID" id="27665885"/>
<keyword evidence="2" id="KW-0472">Membrane</keyword>
<feature type="region of interest" description="Disordered" evidence="1">
    <location>
        <begin position="69"/>
        <end position="96"/>
    </location>
</feature>
<protein>
    <recommendedName>
        <fullName evidence="5">Transmembrane protein</fullName>
    </recommendedName>
</protein>
<evidence type="ECO:0000256" key="1">
    <source>
        <dbReference type="SAM" id="MobiDB-lite"/>
    </source>
</evidence>
<proteinExistence type="predicted"/>
<feature type="compositionally biased region" description="Acidic residues" evidence="1">
    <location>
        <begin position="76"/>
        <end position="88"/>
    </location>
</feature>
<reference evidence="3 4" key="1">
    <citation type="journal article" date="2014" name="BMC Genomics">
        <title>Comparative genomics of the major fungal agents of human and animal Sporotrichosis: Sporothrix schenckii and Sporothrix brasiliensis.</title>
        <authorList>
            <person name="Teixeira M.M."/>
            <person name="de Almeida L.G."/>
            <person name="Kubitschek-Barreira P."/>
            <person name="Alves F.L."/>
            <person name="Kioshima E.S."/>
            <person name="Abadio A.K."/>
            <person name="Fernandes L."/>
            <person name="Derengowski L.S."/>
            <person name="Ferreira K.S."/>
            <person name="Souza R.C."/>
            <person name="Ruiz J.C."/>
            <person name="de Andrade N.C."/>
            <person name="Paes H.C."/>
            <person name="Nicola A.M."/>
            <person name="Albuquerque P."/>
            <person name="Gerber A.L."/>
            <person name="Martins V.P."/>
            <person name="Peconick L.D."/>
            <person name="Neto A.V."/>
            <person name="Chaucanez C.B."/>
            <person name="Silva P.A."/>
            <person name="Cunha O.L."/>
            <person name="de Oliveira F.F."/>
            <person name="dos Santos T.C."/>
            <person name="Barros A.L."/>
            <person name="Soares M.A."/>
            <person name="de Oliveira L.M."/>
            <person name="Marini M.M."/>
            <person name="Villalobos-Duno H."/>
            <person name="Cunha M.M."/>
            <person name="de Hoog S."/>
            <person name="da Silveira J.F."/>
            <person name="Henrissat B."/>
            <person name="Nino-Vega G.A."/>
            <person name="Cisalpino P.S."/>
            <person name="Mora-Montes H.M."/>
            <person name="Almeida S.R."/>
            <person name="Stajich J.E."/>
            <person name="Lopes-Bezerra L.M."/>
            <person name="Vasconcelos A.T."/>
            <person name="Felipe M.S."/>
        </authorList>
    </citation>
    <scope>NUCLEOTIDE SEQUENCE [LARGE SCALE GENOMIC DNA]</scope>
    <source>
        <strain evidence="3 4">1099-18</strain>
    </source>
</reference>
<accession>A0A0F2LWV5</accession>
<evidence type="ECO:0000313" key="3">
    <source>
        <dbReference type="EMBL" id="KJR81932.1"/>
    </source>
</evidence>
<dbReference type="VEuPathDB" id="FungiDB:SPSK_03774"/>
<feature type="transmembrane region" description="Helical" evidence="2">
    <location>
        <begin position="29"/>
        <end position="50"/>
    </location>
</feature>
<feature type="region of interest" description="Disordered" evidence="1">
    <location>
        <begin position="1"/>
        <end position="24"/>
    </location>
</feature>
<dbReference type="Proteomes" id="UP000033710">
    <property type="component" value="Unassembled WGS sequence"/>
</dbReference>
<evidence type="ECO:0000313" key="4">
    <source>
        <dbReference type="Proteomes" id="UP000033710"/>
    </source>
</evidence>
<organism evidence="3 4">
    <name type="scientific">Sporothrix schenckii 1099-18</name>
    <dbReference type="NCBI Taxonomy" id="1397361"/>
    <lineage>
        <taxon>Eukaryota</taxon>
        <taxon>Fungi</taxon>
        <taxon>Dikarya</taxon>
        <taxon>Ascomycota</taxon>
        <taxon>Pezizomycotina</taxon>
        <taxon>Sordariomycetes</taxon>
        <taxon>Sordariomycetidae</taxon>
        <taxon>Ophiostomatales</taxon>
        <taxon>Ophiostomataceae</taxon>
        <taxon>Sporothrix</taxon>
    </lineage>
</organism>